<feature type="transmembrane region" description="Helical" evidence="7">
    <location>
        <begin position="191"/>
        <end position="211"/>
    </location>
</feature>
<feature type="transmembrane region" description="Helical" evidence="7">
    <location>
        <begin position="307"/>
        <end position="326"/>
    </location>
</feature>
<gene>
    <name evidence="10" type="primary">LOC106172749</name>
</gene>
<feature type="transmembrane region" description="Helical" evidence="7">
    <location>
        <begin position="474"/>
        <end position="496"/>
    </location>
</feature>
<dbReference type="Pfam" id="PF13906">
    <property type="entry name" value="AA_permease_C"/>
    <property type="match status" value="1"/>
</dbReference>
<feature type="transmembrane region" description="Helical" evidence="7">
    <location>
        <begin position="384"/>
        <end position="403"/>
    </location>
</feature>
<dbReference type="GeneID" id="106172749"/>
<keyword evidence="9" id="KW-1185">Reference proteome</keyword>
<dbReference type="InterPro" id="IPR002293">
    <property type="entry name" value="AA/rel_permease1"/>
</dbReference>
<keyword evidence="3 7" id="KW-0812">Transmembrane</keyword>
<name>A0A1S3JF49_LINAN</name>
<evidence type="ECO:0000256" key="6">
    <source>
        <dbReference type="SAM" id="MobiDB-lite"/>
    </source>
</evidence>
<evidence type="ECO:0000256" key="2">
    <source>
        <dbReference type="ARBA" id="ARBA00022448"/>
    </source>
</evidence>
<keyword evidence="5 7" id="KW-0472">Membrane</keyword>
<comment type="subcellular location">
    <subcellularLocation>
        <location evidence="1">Membrane</location>
        <topology evidence="1">Multi-pass membrane protein</topology>
    </subcellularLocation>
</comment>
<dbReference type="Gene3D" id="1.20.1740.10">
    <property type="entry name" value="Amino acid/polyamine transporter I"/>
    <property type="match status" value="1"/>
</dbReference>
<dbReference type="RefSeq" id="XP_013409040.1">
    <property type="nucleotide sequence ID" value="XM_013553586.1"/>
</dbReference>
<evidence type="ECO:0000256" key="7">
    <source>
        <dbReference type="SAM" id="Phobius"/>
    </source>
</evidence>
<proteinExistence type="predicted"/>
<keyword evidence="2" id="KW-0813">Transport</keyword>
<dbReference type="AlphaFoldDB" id="A0A1S3JF49"/>
<dbReference type="PIRSF" id="PIRSF006060">
    <property type="entry name" value="AA_transporter"/>
    <property type="match status" value="1"/>
</dbReference>
<evidence type="ECO:0000256" key="3">
    <source>
        <dbReference type="ARBA" id="ARBA00022692"/>
    </source>
</evidence>
<dbReference type="InterPro" id="IPR029485">
    <property type="entry name" value="CAT_C"/>
</dbReference>
<dbReference type="Proteomes" id="UP000085678">
    <property type="component" value="Unplaced"/>
</dbReference>
<dbReference type="InParanoid" id="A0A1S3JF49"/>
<feature type="transmembrane region" description="Helical" evidence="7">
    <location>
        <begin position="37"/>
        <end position="58"/>
    </location>
</feature>
<feature type="compositionally biased region" description="Basic and acidic residues" evidence="6">
    <location>
        <begin position="630"/>
        <end position="645"/>
    </location>
</feature>
<organism evidence="9 10">
    <name type="scientific">Lingula anatina</name>
    <name type="common">Brachiopod</name>
    <name type="synonym">Lingula unguis</name>
    <dbReference type="NCBI Taxonomy" id="7574"/>
    <lineage>
        <taxon>Eukaryota</taxon>
        <taxon>Metazoa</taxon>
        <taxon>Spiralia</taxon>
        <taxon>Lophotrochozoa</taxon>
        <taxon>Brachiopoda</taxon>
        <taxon>Linguliformea</taxon>
        <taxon>Lingulata</taxon>
        <taxon>Lingulida</taxon>
        <taxon>Linguloidea</taxon>
        <taxon>Lingulidae</taxon>
        <taxon>Lingula</taxon>
    </lineage>
</organism>
<dbReference type="GO" id="GO:0015171">
    <property type="term" value="F:amino acid transmembrane transporter activity"/>
    <property type="evidence" value="ECO:0007669"/>
    <property type="project" value="TreeGrafter"/>
</dbReference>
<accession>A0A1S3JF49</accession>
<feature type="compositionally biased region" description="Acidic residues" evidence="6">
    <location>
        <begin position="615"/>
        <end position="629"/>
    </location>
</feature>
<feature type="transmembrane region" description="Helical" evidence="7">
    <location>
        <begin position="261"/>
        <end position="287"/>
    </location>
</feature>
<feature type="transmembrane region" description="Helical" evidence="7">
    <location>
        <begin position="564"/>
        <end position="582"/>
    </location>
</feature>
<evidence type="ECO:0000259" key="8">
    <source>
        <dbReference type="Pfam" id="PF13906"/>
    </source>
</evidence>
<evidence type="ECO:0000313" key="9">
    <source>
        <dbReference type="Proteomes" id="UP000085678"/>
    </source>
</evidence>
<dbReference type="FunCoup" id="A0A1S3JF49">
    <property type="interactions" value="135"/>
</dbReference>
<feature type="transmembrane region" description="Helical" evidence="7">
    <location>
        <begin position="359"/>
        <end position="378"/>
    </location>
</feature>
<evidence type="ECO:0000256" key="4">
    <source>
        <dbReference type="ARBA" id="ARBA00022989"/>
    </source>
</evidence>
<feature type="transmembrane region" description="Helical" evidence="7">
    <location>
        <begin position="97"/>
        <end position="118"/>
    </location>
</feature>
<dbReference type="FunFam" id="1.20.1740.10:FF:000010">
    <property type="entry name" value="probable cationic amino acid transporter"/>
    <property type="match status" value="1"/>
</dbReference>
<feature type="region of interest" description="Disordered" evidence="6">
    <location>
        <begin position="419"/>
        <end position="448"/>
    </location>
</feature>
<feature type="transmembrane region" description="Helical" evidence="7">
    <location>
        <begin position="64"/>
        <end position="85"/>
    </location>
</feature>
<dbReference type="KEGG" id="lak:106172749"/>
<feature type="transmembrane region" description="Helical" evidence="7">
    <location>
        <begin position="165"/>
        <end position="184"/>
    </location>
</feature>
<feature type="transmembrane region" description="Helical" evidence="7">
    <location>
        <begin position="223"/>
        <end position="249"/>
    </location>
</feature>
<protein>
    <submittedName>
        <fullName evidence="10">Cationic amino acid transporter 4-like</fullName>
    </submittedName>
</protein>
<dbReference type="PANTHER" id="PTHR43243">
    <property type="entry name" value="INNER MEMBRANE TRANSPORTER YGJI-RELATED"/>
    <property type="match status" value="1"/>
</dbReference>
<evidence type="ECO:0000256" key="5">
    <source>
        <dbReference type="ARBA" id="ARBA00023136"/>
    </source>
</evidence>
<feature type="region of interest" description="Disordered" evidence="6">
    <location>
        <begin position="602"/>
        <end position="645"/>
    </location>
</feature>
<dbReference type="Pfam" id="PF13520">
    <property type="entry name" value="AA_permease_2"/>
    <property type="match status" value="1"/>
</dbReference>
<evidence type="ECO:0000313" key="10">
    <source>
        <dbReference type="RefSeq" id="XP_013409040.1"/>
    </source>
</evidence>
<evidence type="ECO:0000256" key="1">
    <source>
        <dbReference type="ARBA" id="ARBA00004141"/>
    </source>
</evidence>
<keyword evidence="4 7" id="KW-1133">Transmembrane helix</keyword>
<dbReference type="GO" id="GO:0005886">
    <property type="term" value="C:plasma membrane"/>
    <property type="evidence" value="ECO:0007669"/>
    <property type="project" value="TreeGrafter"/>
</dbReference>
<sequence>MASAWCGALWEKLNRKKTLEKDLLQTPLHRCLSTQHLALIGIGQMVGAGVFVLTGTVIKDKAGPGAILSYLFAGIAALLSSLCYAEFGARVPKAGSAYVYTYITIGEFWAFLVGWNIILEYIVGAAAIARALSGSIDALANNTMSNTLEEHLSLPGQFLSQYPDFLSFAFVMSVAVIVALGAKLSANITSVFTVINVTVIVSVAILGFIYADPTTWDSGFLPYGFQGVLGGAASCFFAFIGFDGISIAGEEAESPGRSIPVATISAMIVTTVLYIFVTTSVSFLVPYYDISASAPFPAAFAARGIHWAKYVVGAATVVAIFTALLGNMYMLPRTIYAIASDGLLFRIFAKVNDRTQTPVIANFVFSLVAALMALLLDMETLVDFLSIGTLMAYTMVAASVILLRYQPISECQFELHPDPTDSATDSAGNMAAAENGSSSESKPLHHSYSHDDFGKLKKLFRALPVLRHCSPGTAVATSTIIMAAFMAALCSLALYATESILRAEWWTIVLLVVLILGTVFSFLVIVAHVQNTAFKTFQIPLVPLLPATSMFINIAMMLKLTYLTWIRLAIWIAVGLVVYFAYGIRNSAENRSLASYNALTSYGGDGQQAPVLRGDDDDDDDDGGAEEGGDGDKWKKSQEEKPEFE</sequence>
<dbReference type="OMA" id="TPMKRCL"/>
<feature type="domain" description="Cationic amino acid transporter C-terminal" evidence="8">
    <location>
        <begin position="537"/>
        <end position="587"/>
    </location>
</feature>
<feature type="transmembrane region" description="Helical" evidence="7">
    <location>
        <begin position="508"/>
        <end position="529"/>
    </location>
</feature>
<dbReference type="OrthoDB" id="3900342at2759"/>
<feature type="transmembrane region" description="Helical" evidence="7">
    <location>
        <begin position="541"/>
        <end position="558"/>
    </location>
</feature>
<reference evidence="10" key="1">
    <citation type="submission" date="2025-08" db="UniProtKB">
        <authorList>
            <consortium name="RefSeq"/>
        </authorList>
    </citation>
    <scope>IDENTIFICATION</scope>
    <source>
        <tissue evidence="10">Gonads</tissue>
    </source>
</reference>
<dbReference type="PANTHER" id="PTHR43243:SF4">
    <property type="entry name" value="CATIONIC AMINO ACID TRANSPORTER 4"/>
    <property type="match status" value="1"/>
</dbReference>